<protein>
    <submittedName>
        <fullName evidence="4">GNAT family N-acetyltransferase</fullName>
    </submittedName>
</protein>
<dbReference type="RefSeq" id="WP_247994200.1">
    <property type="nucleotide sequence ID" value="NZ_CP096019.1"/>
</dbReference>
<feature type="domain" description="N-acetyltransferase" evidence="3">
    <location>
        <begin position="1"/>
        <end position="139"/>
    </location>
</feature>
<dbReference type="AlphaFoldDB" id="A0A8U0A3V7"/>
<organism evidence="4 5">
    <name type="scientific">Halocatena salina</name>
    <dbReference type="NCBI Taxonomy" id="2934340"/>
    <lineage>
        <taxon>Archaea</taxon>
        <taxon>Methanobacteriati</taxon>
        <taxon>Methanobacteriota</taxon>
        <taxon>Stenosarchaea group</taxon>
        <taxon>Halobacteria</taxon>
        <taxon>Halobacteriales</taxon>
        <taxon>Natronomonadaceae</taxon>
        <taxon>Halocatena</taxon>
    </lineage>
</organism>
<keyword evidence="1" id="KW-0808">Transferase</keyword>
<dbReference type="InterPro" id="IPR000182">
    <property type="entry name" value="GNAT_dom"/>
</dbReference>
<dbReference type="EMBL" id="CP096019">
    <property type="protein sequence ID" value="UPM43536.1"/>
    <property type="molecule type" value="Genomic_DNA"/>
</dbReference>
<evidence type="ECO:0000313" key="4">
    <source>
        <dbReference type="EMBL" id="UPM43536.1"/>
    </source>
</evidence>
<dbReference type="Gene3D" id="3.40.630.30">
    <property type="match status" value="1"/>
</dbReference>
<dbReference type="GeneID" id="71927099"/>
<proteinExistence type="predicted"/>
<sequence length="160" mass="17749">MSDVSEYVIRAEMDGETARIRDRLAAVGMMHEDIDPDRSRFWVAEKAGSDTDSEIVGTVRLELDRPNALVGSLYVASDHRNNGLGGALIDHVDRAAQSRGVTTLYLFSTDAGTYFEARGYEETPVEETVVAVSDTPQAEYYRNRPELLANEVTFRKSIDG</sequence>
<dbReference type="SUPFAM" id="SSF55729">
    <property type="entry name" value="Acyl-CoA N-acyltransferases (Nat)"/>
    <property type="match status" value="1"/>
</dbReference>
<gene>
    <name evidence="4" type="ORF">MW046_03590</name>
</gene>
<evidence type="ECO:0000256" key="1">
    <source>
        <dbReference type="ARBA" id="ARBA00022679"/>
    </source>
</evidence>
<dbReference type="InterPro" id="IPR016181">
    <property type="entry name" value="Acyl_CoA_acyltransferase"/>
</dbReference>
<dbReference type="KEGG" id="haad:MW046_03590"/>
<evidence type="ECO:0000259" key="3">
    <source>
        <dbReference type="PROSITE" id="PS51186"/>
    </source>
</evidence>
<evidence type="ECO:0000313" key="5">
    <source>
        <dbReference type="Proteomes" id="UP000831768"/>
    </source>
</evidence>
<dbReference type="Pfam" id="PF13508">
    <property type="entry name" value="Acetyltransf_7"/>
    <property type="match status" value="1"/>
</dbReference>
<dbReference type="PANTHER" id="PTHR43877">
    <property type="entry name" value="AMINOALKYLPHOSPHONATE N-ACETYLTRANSFERASE-RELATED-RELATED"/>
    <property type="match status" value="1"/>
</dbReference>
<name>A0A8U0A3V7_9EURY</name>
<keyword evidence="2" id="KW-0012">Acyltransferase</keyword>
<accession>A0A8U0A3V7</accession>
<dbReference type="Proteomes" id="UP000831768">
    <property type="component" value="Chromosome"/>
</dbReference>
<dbReference type="InterPro" id="IPR050832">
    <property type="entry name" value="Bact_Acetyltransf"/>
</dbReference>
<dbReference type="PROSITE" id="PS51186">
    <property type="entry name" value="GNAT"/>
    <property type="match status" value="1"/>
</dbReference>
<keyword evidence="5" id="KW-1185">Reference proteome</keyword>
<reference evidence="4" key="1">
    <citation type="submission" date="2022-04" db="EMBL/GenBank/DDBJ databases">
        <title>Halocatena sp. nov., isolated from a salt lake.</title>
        <authorList>
            <person name="Cui H.-L."/>
        </authorList>
    </citation>
    <scope>NUCLEOTIDE SEQUENCE</scope>
    <source>
        <strain evidence="4">AD-1</strain>
    </source>
</reference>
<evidence type="ECO:0000256" key="2">
    <source>
        <dbReference type="ARBA" id="ARBA00023315"/>
    </source>
</evidence>
<dbReference type="GO" id="GO:0016747">
    <property type="term" value="F:acyltransferase activity, transferring groups other than amino-acyl groups"/>
    <property type="evidence" value="ECO:0007669"/>
    <property type="project" value="InterPro"/>
</dbReference>
<dbReference type="CDD" id="cd04301">
    <property type="entry name" value="NAT_SF"/>
    <property type="match status" value="1"/>
</dbReference>